<keyword evidence="3" id="KW-1185">Reference proteome</keyword>
<evidence type="ECO:0000313" key="3">
    <source>
        <dbReference type="Proteomes" id="UP001589716"/>
    </source>
</evidence>
<accession>A0ABV5QKR0</accession>
<comment type="caution">
    <text evidence="2">The sequence shown here is derived from an EMBL/GenBank/DDBJ whole genome shotgun (WGS) entry which is preliminary data.</text>
</comment>
<gene>
    <name evidence="2" type="ORF">ACFFTP_07715</name>
</gene>
<evidence type="ECO:0000313" key="2">
    <source>
        <dbReference type="EMBL" id="MFB9554090.1"/>
    </source>
</evidence>
<dbReference type="PANTHER" id="PTHR35908:SF1">
    <property type="entry name" value="CONSERVED PROTEIN"/>
    <property type="match status" value="1"/>
</dbReference>
<dbReference type="Gene3D" id="3.10.180.10">
    <property type="entry name" value="2,3-Dihydroxybiphenyl 1,2-Dioxygenase, domain 1"/>
    <property type="match status" value="1"/>
</dbReference>
<feature type="domain" description="Glyoxalase-like" evidence="1">
    <location>
        <begin position="7"/>
        <end position="115"/>
    </location>
</feature>
<evidence type="ECO:0000259" key="1">
    <source>
        <dbReference type="Pfam" id="PF18029"/>
    </source>
</evidence>
<dbReference type="PANTHER" id="PTHR35908">
    <property type="entry name" value="HYPOTHETICAL FUSION PROTEIN"/>
    <property type="match status" value="1"/>
</dbReference>
<dbReference type="EMBL" id="JBHMCT010000006">
    <property type="protein sequence ID" value="MFB9554090.1"/>
    <property type="molecule type" value="Genomic_DNA"/>
</dbReference>
<dbReference type="Proteomes" id="UP001589716">
    <property type="component" value="Unassembled WGS sequence"/>
</dbReference>
<proteinExistence type="predicted"/>
<dbReference type="CDD" id="cd06587">
    <property type="entry name" value="VOC"/>
    <property type="match status" value="1"/>
</dbReference>
<organism evidence="2 3">
    <name type="scientific">Streptomyces roseoviridis</name>
    <dbReference type="NCBI Taxonomy" id="67361"/>
    <lineage>
        <taxon>Bacteria</taxon>
        <taxon>Bacillati</taxon>
        <taxon>Actinomycetota</taxon>
        <taxon>Actinomycetes</taxon>
        <taxon>Kitasatosporales</taxon>
        <taxon>Streptomycetaceae</taxon>
        <taxon>Streptomyces</taxon>
    </lineage>
</organism>
<dbReference type="RefSeq" id="WP_345489344.1">
    <property type="nucleotide sequence ID" value="NZ_BAAAWU010000001.1"/>
</dbReference>
<protein>
    <submittedName>
        <fullName evidence="2">VOC family protein</fullName>
    </submittedName>
</protein>
<reference evidence="2 3" key="1">
    <citation type="submission" date="2024-09" db="EMBL/GenBank/DDBJ databases">
        <authorList>
            <person name="Sun Q."/>
            <person name="Mori K."/>
        </authorList>
    </citation>
    <scope>NUCLEOTIDE SEQUENCE [LARGE SCALE GENOMIC DNA]</scope>
    <source>
        <strain evidence="2 3">JCM 4414</strain>
    </source>
</reference>
<sequence length="125" mass="13878">MSSLVRHVTIDCSDAYALAGFWAQVLDSKISDDDRPGDPEALVDTPGGGLLFIQVPEKKSVKNRIHLDLQPQDRTRDEEVERLLALGATLFDDQRRPDGTGWVVLTDPEGNEFCVERSKAEREAA</sequence>
<dbReference type="InterPro" id="IPR041581">
    <property type="entry name" value="Glyoxalase_6"/>
</dbReference>
<dbReference type="SUPFAM" id="SSF54593">
    <property type="entry name" value="Glyoxalase/Bleomycin resistance protein/Dihydroxybiphenyl dioxygenase"/>
    <property type="match status" value="1"/>
</dbReference>
<name>A0ABV5QKR0_9ACTN</name>
<dbReference type="InterPro" id="IPR029068">
    <property type="entry name" value="Glyas_Bleomycin-R_OHBP_Dase"/>
</dbReference>
<dbReference type="Pfam" id="PF18029">
    <property type="entry name" value="Glyoxalase_6"/>
    <property type="match status" value="1"/>
</dbReference>